<dbReference type="InterPro" id="IPR038009">
    <property type="entry name" value="GlmU_C_LbH"/>
</dbReference>
<evidence type="ECO:0000259" key="20">
    <source>
        <dbReference type="Pfam" id="PF00483"/>
    </source>
</evidence>
<dbReference type="AlphaFoldDB" id="A0AA35S551"/>
<evidence type="ECO:0000256" key="15">
    <source>
        <dbReference type="ARBA" id="ARBA00023268"/>
    </source>
</evidence>
<evidence type="ECO:0000313" key="22">
    <source>
        <dbReference type="Proteomes" id="UP001174909"/>
    </source>
</evidence>
<dbReference type="NCBIfam" id="TIGR01173">
    <property type="entry name" value="glmU"/>
    <property type="match status" value="1"/>
</dbReference>
<dbReference type="InterPro" id="IPR005835">
    <property type="entry name" value="NTP_transferase_dom"/>
</dbReference>
<keyword evidence="13" id="KW-0133">Cell shape</keyword>
<evidence type="ECO:0000256" key="1">
    <source>
        <dbReference type="ARBA" id="ARBA00001946"/>
    </source>
</evidence>
<evidence type="ECO:0000256" key="9">
    <source>
        <dbReference type="ARBA" id="ARBA00022695"/>
    </source>
</evidence>
<evidence type="ECO:0000256" key="16">
    <source>
        <dbReference type="ARBA" id="ARBA00023315"/>
    </source>
</evidence>
<dbReference type="InterPro" id="IPR050065">
    <property type="entry name" value="GlmU-like"/>
</dbReference>
<evidence type="ECO:0000256" key="18">
    <source>
        <dbReference type="ARBA" id="ARBA00048247"/>
    </source>
</evidence>
<gene>
    <name evidence="21" type="ORF">GBAR_LOCUS13671</name>
</gene>
<evidence type="ECO:0000256" key="8">
    <source>
        <dbReference type="ARBA" id="ARBA00022679"/>
    </source>
</evidence>
<dbReference type="PANTHER" id="PTHR43584">
    <property type="entry name" value="NUCLEOTIDYL TRANSFERASE"/>
    <property type="match status" value="1"/>
</dbReference>
<keyword evidence="17" id="KW-0961">Cell wall biogenesis/degradation</keyword>
<evidence type="ECO:0000256" key="7">
    <source>
        <dbReference type="ARBA" id="ARBA00022490"/>
    </source>
</evidence>
<dbReference type="CDD" id="cd03353">
    <property type="entry name" value="LbH_GlmU_C"/>
    <property type="match status" value="1"/>
</dbReference>
<evidence type="ECO:0000313" key="21">
    <source>
        <dbReference type="EMBL" id="CAI8023384.1"/>
    </source>
</evidence>
<keyword evidence="7" id="KW-0963">Cytoplasm</keyword>
<dbReference type="GO" id="GO:0000287">
    <property type="term" value="F:magnesium ion binding"/>
    <property type="evidence" value="ECO:0007669"/>
    <property type="project" value="InterPro"/>
</dbReference>
<dbReference type="Pfam" id="PF00132">
    <property type="entry name" value="Hexapep"/>
    <property type="match status" value="2"/>
</dbReference>
<dbReference type="Pfam" id="PF00483">
    <property type="entry name" value="NTP_transferase"/>
    <property type="match status" value="1"/>
</dbReference>
<keyword evidence="14" id="KW-0573">Peptidoglycan synthesis</keyword>
<dbReference type="GO" id="GO:0005737">
    <property type="term" value="C:cytoplasm"/>
    <property type="evidence" value="ECO:0007669"/>
    <property type="project" value="UniProtKB-SubCell"/>
</dbReference>
<evidence type="ECO:0000256" key="4">
    <source>
        <dbReference type="ARBA" id="ARBA00005208"/>
    </source>
</evidence>
<feature type="domain" description="Nucleotidyl transferase" evidence="20">
    <location>
        <begin position="13"/>
        <end position="228"/>
    </location>
</feature>
<keyword evidence="11" id="KW-0677">Repeat</keyword>
<keyword evidence="22" id="KW-1185">Reference proteome</keyword>
<dbReference type="InterPro" id="IPR001451">
    <property type="entry name" value="Hexapep"/>
</dbReference>
<evidence type="ECO:0000256" key="12">
    <source>
        <dbReference type="ARBA" id="ARBA00022842"/>
    </source>
</evidence>
<comment type="similarity">
    <text evidence="6">In the N-terminal section; belongs to the N-acetylglucosamine-1-phosphate uridyltransferase family.</text>
</comment>
<keyword evidence="9" id="KW-0548">Nucleotidyltransferase</keyword>
<dbReference type="Proteomes" id="UP001174909">
    <property type="component" value="Unassembled WGS sequence"/>
</dbReference>
<dbReference type="GO" id="GO:0003977">
    <property type="term" value="F:UDP-N-acetylglucosamine diphosphorylase activity"/>
    <property type="evidence" value="ECO:0007669"/>
    <property type="project" value="UniProtKB-EC"/>
</dbReference>
<accession>A0AA35S551</accession>
<evidence type="ECO:0000256" key="3">
    <source>
        <dbReference type="ARBA" id="ARBA00005166"/>
    </source>
</evidence>
<dbReference type="Gene3D" id="3.90.550.10">
    <property type="entry name" value="Spore Coat Polysaccharide Biosynthesis Protein SpsA, Chain A"/>
    <property type="match status" value="1"/>
</dbReference>
<proteinExistence type="inferred from homology"/>
<protein>
    <submittedName>
        <fullName evidence="21">Bifunctional protein GlmU</fullName>
    </submittedName>
</protein>
<evidence type="ECO:0000256" key="11">
    <source>
        <dbReference type="ARBA" id="ARBA00022737"/>
    </source>
</evidence>
<dbReference type="GO" id="GO:0000902">
    <property type="term" value="P:cell morphogenesis"/>
    <property type="evidence" value="ECO:0007669"/>
    <property type="project" value="InterPro"/>
</dbReference>
<comment type="catalytic activity">
    <reaction evidence="18">
        <text>alpha-D-glucosamine 1-phosphate + acetyl-CoA = N-acetyl-alpha-D-glucosamine 1-phosphate + CoA + H(+)</text>
        <dbReference type="Rhea" id="RHEA:13725"/>
        <dbReference type="ChEBI" id="CHEBI:15378"/>
        <dbReference type="ChEBI" id="CHEBI:57287"/>
        <dbReference type="ChEBI" id="CHEBI:57288"/>
        <dbReference type="ChEBI" id="CHEBI:57776"/>
        <dbReference type="ChEBI" id="CHEBI:58516"/>
        <dbReference type="EC" id="2.3.1.157"/>
    </reaction>
</comment>
<organism evidence="21 22">
    <name type="scientific">Geodia barretti</name>
    <name type="common">Barrett's horny sponge</name>
    <dbReference type="NCBI Taxonomy" id="519541"/>
    <lineage>
        <taxon>Eukaryota</taxon>
        <taxon>Metazoa</taxon>
        <taxon>Porifera</taxon>
        <taxon>Demospongiae</taxon>
        <taxon>Heteroscleromorpha</taxon>
        <taxon>Tetractinellida</taxon>
        <taxon>Astrophorina</taxon>
        <taxon>Geodiidae</taxon>
        <taxon>Geodia</taxon>
    </lineage>
</organism>
<dbReference type="EMBL" id="CASHTH010002004">
    <property type="protein sequence ID" value="CAI8023384.1"/>
    <property type="molecule type" value="Genomic_DNA"/>
</dbReference>
<dbReference type="GO" id="GO:0008360">
    <property type="term" value="P:regulation of cell shape"/>
    <property type="evidence" value="ECO:0007669"/>
    <property type="project" value="UniProtKB-KW"/>
</dbReference>
<dbReference type="HAMAP" id="MF_01631">
    <property type="entry name" value="GlmU"/>
    <property type="match status" value="1"/>
</dbReference>
<comment type="catalytic activity">
    <reaction evidence="19">
        <text>N-acetyl-alpha-D-glucosamine 1-phosphate + UTP + H(+) = UDP-N-acetyl-alpha-D-glucosamine + diphosphate</text>
        <dbReference type="Rhea" id="RHEA:13509"/>
        <dbReference type="ChEBI" id="CHEBI:15378"/>
        <dbReference type="ChEBI" id="CHEBI:33019"/>
        <dbReference type="ChEBI" id="CHEBI:46398"/>
        <dbReference type="ChEBI" id="CHEBI:57705"/>
        <dbReference type="ChEBI" id="CHEBI:57776"/>
        <dbReference type="EC" id="2.7.7.23"/>
    </reaction>
</comment>
<dbReference type="Gene3D" id="2.160.10.10">
    <property type="entry name" value="Hexapeptide repeat proteins"/>
    <property type="match status" value="1"/>
</dbReference>
<comment type="pathway">
    <text evidence="3">Nucleotide-sugar biosynthesis; UDP-N-acetyl-alpha-D-glucosamine biosynthesis; N-acetyl-alpha-D-glucosamine 1-phosphate from alpha-D-glucosamine 6-phosphate (route II): step 2/2.</text>
</comment>
<comment type="similarity">
    <text evidence="5">In the C-terminal section; belongs to the transferase hexapeptide repeat family.</text>
</comment>
<evidence type="ECO:0000256" key="14">
    <source>
        <dbReference type="ARBA" id="ARBA00022984"/>
    </source>
</evidence>
<dbReference type="SUPFAM" id="SSF51161">
    <property type="entry name" value="Trimeric LpxA-like enzymes"/>
    <property type="match status" value="1"/>
</dbReference>
<comment type="subcellular location">
    <subcellularLocation>
        <location evidence="2">Cytoplasm</location>
    </subcellularLocation>
</comment>
<comment type="caution">
    <text evidence="21">The sequence shown here is derived from an EMBL/GenBank/DDBJ whole genome shotgun (WGS) entry which is preliminary data.</text>
</comment>
<keyword evidence="12" id="KW-0460">Magnesium</keyword>
<keyword evidence="8" id="KW-0808">Transferase</keyword>
<keyword evidence="16" id="KW-0012">Acyltransferase</keyword>
<dbReference type="SUPFAM" id="SSF53448">
    <property type="entry name" value="Nucleotide-diphospho-sugar transferases"/>
    <property type="match status" value="1"/>
</dbReference>
<evidence type="ECO:0000256" key="19">
    <source>
        <dbReference type="ARBA" id="ARBA00048493"/>
    </source>
</evidence>
<keyword evidence="10" id="KW-0479">Metal-binding</keyword>
<dbReference type="Pfam" id="PF14602">
    <property type="entry name" value="Hexapep_2"/>
    <property type="match status" value="1"/>
</dbReference>
<dbReference type="GO" id="GO:0006048">
    <property type="term" value="P:UDP-N-acetylglucosamine biosynthetic process"/>
    <property type="evidence" value="ECO:0007669"/>
    <property type="project" value="InterPro"/>
</dbReference>
<dbReference type="GO" id="GO:0071555">
    <property type="term" value="P:cell wall organization"/>
    <property type="evidence" value="ECO:0007669"/>
    <property type="project" value="UniProtKB-KW"/>
</dbReference>
<sequence>MAGAYQPSHDVVGVILAAGRGSRMHSNKPKPLHLAAGKELIRYPVDLMAEWGMQRIVVVTSPDHAEAIGDLLGDNVEIAMQPEPDGTAGALATALDQLGEIPQTVVVMAGDTPLVRATSLRTLIDEHTAVAGRRMTILSAPDVFADDLGRIERASVTSDGRVGAVSAIVEAPDRTRPVHGPAEVNTGVYCFAGDWVAHRIKQVTPSPSGELYLTALVAMASDAGEDVAALPIAYADEALGVNDRIQLATVEAVLRDHLNRRWMENGVTIIDPATTYIDAEVTIGNDTVLLPNTMLRGQTAIGQECEIGPNSVVQDTHLGDRCSIVASFLEGAKIENDVTIGPFSHLRPDSVIETGVHLGNYVEVKASRVGSETAAGHFCYLGDANVGRGVNIGAGTVTCNYDGTDKHTTNIGAGAFIGSDTMLIAPVSVGEDAATGAGAVVTKDIPRGRLAVGVPAKLVPHRD</sequence>
<keyword evidence="15" id="KW-0511">Multifunctional enzyme</keyword>
<dbReference type="GO" id="GO:0019134">
    <property type="term" value="F:glucosamine-1-phosphate N-acetyltransferase activity"/>
    <property type="evidence" value="ECO:0007669"/>
    <property type="project" value="UniProtKB-EC"/>
</dbReference>
<name>A0AA35S551_GEOBA</name>
<dbReference type="InterPro" id="IPR005882">
    <property type="entry name" value="Bifunctional_GlmU"/>
</dbReference>
<evidence type="ECO:0000256" key="17">
    <source>
        <dbReference type="ARBA" id="ARBA00023316"/>
    </source>
</evidence>
<evidence type="ECO:0000256" key="2">
    <source>
        <dbReference type="ARBA" id="ARBA00004496"/>
    </source>
</evidence>
<comment type="pathway">
    <text evidence="4">Nucleotide-sugar biosynthesis; UDP-N-acetyl-alpha-D-glucosamine biosynthesis; UDP-N-acetyl-alpha-D-glucosamine from N-acetyl-alpha-D-glucosamine 1-phosphate: step 1/1.</text>
</comment>
<dbReference type="InterPro" id="IPR029044">
    <property type="entry name" value="Nucleotide-diphossugar_trans"/>
</dbReference>
<evidence type="ECO:0000256" key="10">
    <source>
        <dbReference type="ARBA" id="ARBA00022723"/>
    </source>
</evidence>
<evidence type="ECO:0000256" key="13">
    <source>
        <dbReference type="ARBA" id="ARBA00022960"/>
    </source>
</evidence>
<evidence type="ECO:0000256" key="6">
    <source>
        <dbReference type="ARBA" id="ARBA00007947"/>
    </source>
</evidence>
<reference evidence="21" key="1">
    <citation type="submission" date="2023-03" db="EMBL/GenBank/DDBJ databases">
        <authorList>
            <person name="Steffen K."/>
            <person name="Cardenas P."/>
        </authorList>
    </citation>
    <scope>NUCLEOTIDE SEQUENCE</scope>
</reference>
<dbReference type="PANTHER" id="PTHR43584:SF3">
    <property type="entry name" value="BIFUNCTIONAL PROTEIN GLMU"/>
    <property type="match status" value="1"/>
</dbReference>
<evidence type="ECO:0000256" key="5">
    <source>
        <dbReference type="ARBA" id="ARBA00007707"/>
    </source>
</evidence>
<comment type="cofactor">
    <cofactor evidence="1">
        <name>Mg(2+)</name>
        <dbReference type="ChEBI" id="CHEBI:18420"/>
    </cofactor>
</comment>
<dbReference type="InterPro" id="IPR011004">
    <property type="entry name" value="Trimer_LpxA-like_sf"/>
</dbReference>